<keyword evidence="1" id="KW-0732">Signal</keyword>
<dbReference type="PANTHER" id="PTHR37953">
    <property type="entry name" value="UPF0127 PROTEIN MJ1496"/>
    <property type="match status" value="1"/>
</dbReference>
<evidence type="ECO:0000256" key="1">
    <source>
        <dbReference type="SAM" id="SignalP"/>
    </source>
</evidence>
<dbReference type="RefSeq" id="WP_281843003.1">
    <property type="nucleotide sequence ID" value="NZ_BROH01000009.1"/>
</dbReference>
<dbReference type="EMBL" id="BROH01000009">
    <property type="protein sequence ID" value="GKY88963.1"/>
    <property type="molecule type" value="Genomic_DNA"/>
</dbReference>
<dbReference type="PANTHER" id="PTHR37953:SF1">
    <property type="entry name" value="UPF0127 PROTEIN MJ1496"/>
    <property type="match status" value="1"/>
</dbReference>
<protein>
    <recommendedName>
        <fullName evidence="4">DUF192 domain-containing protein</fullName>
    </recommendedName>
</protein>
<evidence type="ECO:0000313" key="2">
    <source>
        <dbReference type="EMBL" id="GKY88963.1"/>
    </source>
</evidence>
<evidence type="ECO:0000313" key="3">
    <source>
        <dbReference type="Proteomes" id="UP001144205"/>
    </source>
</evidence>
<feature type="chain" id="PRO_5047243781" description="DUF192 domain-containing protein" evidence="1">
    <location>
        <begin position="22"/>
        <end position="158"/>
    </location>
</feature>
<organism evidence="2 3">
    <name type="scientific">Sinisalibacter aestuarii</name>
    <dbReference type="NCBI Taxonomy" id="2949426"/>
    <lineage>
        <taxon>Bacteria</taxon>
        <taxon>Pseudomonadati</taxon>
        <taxon>Pseudomonadota</taxon>
        <taxon>Alphaproteobacteria</taxon>
        <taxon>Rhodobacterales</taxon>
        <taxon>Roseobacteraceae</taxon>
        <taxon>Sinisalibacter</taxon>
    </lineage>
</organism>
<dbReference type="Proteomes" id="UP001144205">
    <property type="component" value="Unassembled WGS sequence"/>
</dbReference>
<dbReference type="InterPro" id="IPR003795">
    <property type="entry name" value="DUF192"/>
</dbReference>
<sequence>MRAGLAAAGFALAAFAQAAWAGDVCAPERLDIRGGFGEARFTVEIADDDAERAQGLMFRESLGTSQGMLFVYPRAGDPRFWMKNTLIPLDMVFVTPEGVVQHVHAMAQPGDLTPIGGGDGVIAVLEIRGGLAAMLGIAPGDELRHPAFGSDAAWPCAE</sequence>
<evidence type="ECO:0008006" key="4">
    <source>
        <dbReference type="Google" id="ProtNLM"/>
    </source>
</evidence>
<comment type="caution">
    <text evidence="2">The sequence shown here is derived from an EMBL/GenBank/DDBJ whole genome shotgun (WGS) entry which is preliminary data.</text>
</comment>
<feature type="signal peptide" evidence="1">
    <location>
        <begin position="1"/>
        <end position="21"/>
    </location>
</feature>
<accession>A0ABQ5LW05</accession>
<name>A0ABQ5LW05_9RHOB</name>
<dbReference type="Pfam" id="PF02643">
    <property type="entry name" value="DUF192"/>
    <property type="match status" value="1"/>
</dbReference>
<reference evidence="2" key="1">
    <citation type="journal article" date="2023" name="Int. J. Syst. Evol. Microbiol.">
        <title>Sinisalibacter aestuarii sp. nov., isolated from estuarine sediment of the Arakawa River.</title>
        <authorList>
            <person name="Arafat S.T."/>
            <person name="Hirano S."/>
            <person name="Sato A."/>
            <person name="Takeuchi K."/>
            <person name="Yasuda T."/>
            <person name="Terahara T."/>
            <person name="Hamada M."/>
            <person name="Kobayashi T."/>
        </authorList>
    </citation>
    <scope>NUCLEOTIDE SEQUENCE</scope>
    <source>
        <strain evidence="2">B-399</strain>
    </source>
</reference>
<gene>
    <name evidence="2" type="ORF">STA1M1_28320</name>
</gene>
<dbReference type="InterPro" id="IPR038695">
    <property type="entry name" value="Saro_0823-like_sf"/>
</dbReference>
<dbReference type="Gene3D" id="2.60.120.1140">
    <property type="entry name" value="Protein of unknown function DUF192"/>
    <property type="match status" value="1"/>
</dbReference>
<proteinExistence type="predicted"/>
<keyword evidence="3" id="KW-1185">Reference proteome</keyword>